<keyword evidence="1" id="KW-0472">Membrane</keyword>
<reference evidence="2 3" key="1">
    <citation type="submission" date="2023-12" db="EMBL/GenBank/DDBJ databases">
        <authorList>
            <person name="Manesh M.J.H."/>
            <person name="Bing R.G."/>
            <person name="Willard D.J."/>
            <person name="Kelly R.M."/>
        </authorList>
    </citation>
    <scope>NUCLEOTIDE SEQUENCE [LARGE SCALE GENOMIC DNA]</scope>
    <source>
        <strain evidence="2 3">DSM 8977</strain>
    </source>
</reference>
<name>A0ABZ0U0N6_9FIRM</name>
<keyword evidence="1" id="KW-0812">Transmembrane</keyword>
<dbReference type="RefSeq" id="WP_045173918.1">
    <property type="nucleotide sequence ID" value="NZ_CP139957.1"/>
</dbReference>
<sequence length="99" mass="11890">MRNIDEKKSIAYLITLFLAIIFKFCFVIDFAKAENIIQKTDTPLKILNELKVDKKLQCYFEKNYAYVKLPQDFSKKSIDIKLRVYRKNKATEDYYLTLY</sequence>
<proteinExistence type="predicted"/>
<feature type="transmembrane region" description="Helical" evidence="1">
    <location>
        <begin position="12"/>
        <end position="31"/>
    </location>
</feature>
<accession>A0ABZ0U0N6</accession>
<gene>
    <name evidence="2" type="ORF">SOJ16_000458</name>
</gene>
<keyword evidence="1" id="KW-1133">Transmembrane helix</keyword>
<dbReference type="Proteomes" id="UP001322744">
    <property type="component" value="Chromosome"/>
</dbReference>
<dbReference type="EMBL" id="CP139957">
    <property type="protein sequence ID" value="WPX09264.1"/>
    <property type="molecule type" value="Genomic_DNA"/>
</dbReference>
<protein>
    <submittedName>
        <fullName evidence="2">Uncharacterized protein</fullName>
    </submittedName>
</protein>
<keyword evidence="3" id="KW-1185">Reference proteome</keyword>
<evidence type="ECO:0000313" key="2">
    <source>
        <dbReference type="EMBL" id="WPX09264.1"/>
    </source>
</evidence>
<evidence type="ECO:0000313" key="3">
    <source>
        <dbReference type="Proteomes" id="UP001322744"/>
    </source>
</evidence>
<organism evidence="2 3">
    <name type="scientific">Anaerocellum danielii</name>
    <dbReference type="NCBI Taxonomy" id="1387557"/>
    <lineage>
        <taxon>Bacteria</taxon>
        <taxon>Bacillati</taxon>
        <taxon>Bacillota</taxon>
        <taxon>Bacillota incertae sedis</taxon>
        <taxon>Caldicellulosiruptorales</taxon>
        <taxon>Caldicellulosiruptoraceae</taxon>
        <taxon>Anaerocellum</taxon>
    </lineage>
</organism>
<evidence type="ECO:0000256" key="1">
    <source>
        <dbReference type="SAM" id="Phobius"/>
    </source>
</evidence>